<evidence type="ECO:0000313" key="2">
    <source>
        <dbReference type="EMBL" id="CAI9152825.1"/>
    </source>
</evidence>
<evidence type="ECO:0000256" key="1">
    <source>
        <dbReference type="SAM" id="MobiDB-lite"/>
    </source>
</evidence>
<evidence type="ECO:0000313" key="3">
    <source>
        <dbReference type="Proteomes" id="UP001176941"/>
    </source>
</evidence>
<reference evidence="2" key="1">
    <citation type="submission" date="2023-04" db="EMBL/GenBank/DDBJ databases">
        <authorList>
            <consortium name="ELIXIR-Norway"/>
        </authorList>
    </citation>
    <scope>NUCLEOTIDE SEQUENCE [LARGE SCALE GENOMIC DNA]</scope>
</reference>
<proteinExistence type="predicted"/>
<name>A0ABN8XVY1_RANTA</name>
<organism evidence="2 3">
    <name type="scientific">Rangifer tarandus platyrhynchus</name>
    <name type="common">Svalbard reindeer</name>
    <dbReference type="NCBI Taxonomy" id="3082113"/>
    <lineage>
        <taxon>Eukaryota</taxon>
        <taxon>Metazoa</taxon>
        <taxon>Chordata</taxon>
        <taxon>Craniata</taxon>
        <taxon>Vertebrata</taxon>
        <taxon>Euteleostomi</taxon>
        <taxon>Mammalia</taxon>
        <taxon>Eutheria</taxon>
        <taxon>Laurasiatheria</taxon>
        <taxon>Artiodactyla</taxon>
        <taxon>Ruminantia</taxon>
        <taxon>Pecora</taxon>
        <taxon>Cervidae</taxon>
        <taxon>Odocoileinae</taxon>
        <taxon>Rangifer</taxon>
    </lineage>
</organism>
<feature type="region of interest" description="Disordered" evidence="1">
    <location>
        <begin position="44"/>
        <end position="67"/>
    </location>
</feature>
<feature type="region of interest" description="Disordered" evidence="1">
    <location>
        <begin position="1"/>
        <end position="22"/>
    </location>
</feature>
<feature type="compositionally biased region" description="Basic residues" evidence="1">
    <location>
        <begin position="53"/>
        <end position="67"/>
    </location>
</feature>
<dbReference type="Proteomes" id="UP001176941">
    <property type="component" value="Chromosome 10"/>
</dbReference>
<gene>
    <name evidence="2" type="ORF">MRATA1EN1_LOCUS1787</name>
</gene>
<dbReference type="EMBL" id="OX459946">
    <property type="protein sequence ID" value="CAI9152825.1"/>
    <property type="molecule type" value="Genomic_DNA"/>
</dbReference>
<keyword evidence="3" id="KW-1185">Reference proteome</keyword>
<accession>A0ABN8XVY1</accession>
<protein>
    <submittedName>
        <fullName evidence="2">Uncharacterized protein</fullName>
    </submittedName>
</protein>
<sequence>MGKKSSHPTGIGGLASQVSPPAGSVPPWFSVASAGTWLSAAAHALRSSGGSSQRRHQQKFHKKKTSRPRFYTELYQFIKGNLSESRKKNMCRYMQAKKGNIFFTETKQQHVPQRQIKNTY</sequence>